<dbReference type="STRING" id="395961.Cyan7425_4474"/>
<dbReference type="Pfam" id="PF10726">
    <property type="entry name" value="DUF2518"/>
    <property type="match status" value="1"/>
</dbReference>
<keyword evidence="1" id="KW-0812">Transmembrane</keyword>
<evidence type="ECO:0000313" key="2">
    <source>
        <dbReference type="EMBL" id="ACL46784.1"/>
    </source>
</evidence>
<accession>B8HK34</accession>
<dbReference type="EMBL" id="CP001344">
    <property type="protein sequence ID" value="ACL46784.1"/>
    <property type="molecule type" value="Genomic_DNA"/>
</dbReference>
<dbReference type="AlphaFoldDB" id="B8HK34"/>
<keyword evidence="1" id="KW-1133">Transmembrane helix</keyword>
<feature type="transmembrane region" description="Helical" evidence="1">
    <location>
        <begin position="12"/>
        <end position="31"/>
    </location>
</feature>
<dbReference type="InterPro" id="IPR019664">
    <property type="entry name" value="Uncharacterised_Ycf51"/>
</dbReference>
<reference evidence="2" key="1">
    <citation type="submission" date="2009-01" db="EMBL/GenBank/DDBJ databases">
        <title>Complete sequence of chromosome Cyanothece sp. PCC 7425.</title>
        <authorList>
            <consortium name="US DOE Joint Genome Institute"/>
            <person name="Lucas S."/>
            <person name="Copeland A."/>
            <person name="Lapidus A."/>
            <person name="Glavina del Rio T."/>
            <person name="Dalin E."/>
            <person name="Tice H."/>
            <person name="Bruce D."/>
            <person name="Goodwin L."/>
            <person name="Pitluck S."/>
            <person name="Sims D."/>
            <person name="Meineke L."/>
            <person name="Brettin T."/>
            <person name="Detter J.C."/>
            <person name="Han C."/>
            <person name="Larimer F."/>
            <person name="Land M."/>
            <person name="Hauser L."/>
            <person name="Kyrpides N."/>
            <person name="Ovchinnikova G."/>
            <person name="Liberton M."/>
            <person name="Stoeckel J."/>
            <person name="Banerjee A."/>
            <person name="Singh A."/>
            <person name="Page L."/>
            <person name="Sato H."/>
            <person name="Zhao L."/>
            <person name="Sherman L."/>
            <person name="Pakrasi H."/>
            <person name="Richardson P."/>
        </authorList>
    </citation>
    <scope>NUCLEOTIDE SEQUENCE</scope>
    <source>
        <strain evidence="2">PCC 7425</strain>
    </source>
</reference>
<dbReference type="eggNOG" id="ENOG502ZT4I">
    <property type="taxonomic scope" value="Bacteria"/>
</dbReference>
<feature type="transmembrane region" description="Helical" evidence="1">
    <location>
        <begin position="38"/>
        <end position="59"/>
    </location>
</feature>
<protein>
    <recommendedName>
        <fullName evidence="3">DUF2518 family protein</fullName>
    </recommendedName>
</protein>
<dbReference type="KEGG" id="cyn:Cyan7425_4474"/>
<dbReference type="OrthoDB" id="422772at2"/>
<name>B8HK34_CYAP4</name>
<organism evidence="2">
    <name type="scientific">Cyanothece sp. (strain PCC 7425 / ATCC 29141)</name>
    <dbReference type="NCBI Taxonomy" id="395961"/>
    <lineage>
        <taxon>Bacteria</taxon>
        <taxon>Bacillati</taxon>
        <taxon>Cyanobacteriota</taxon>
        <taxon>Cyanophyceae</taxon>
        <taxon>Gomontiellales</taxon>
        <taxon>Cyanothecaceae</taxon>
        <taxon>Cyanothece</taxon>
    </lineage>
</organism>
<sequence>MFTTEDFFTYGRIAGFTTIGLALLATLGFVLKWGFRFRLVGATGFLAVLTGGLFSLSLVPIQHVQIPGAVRYALVYDTGSTQTVITVPPQITPTQLEATLQQAASDLFSPGRLGRGQDQLTVRARTVLHPEPGVSQPLVLGQVQRSLSLRDDPNLKITLYSENIAKLPQTGQGS</sequence>
<proteinExistence type="predicted"/>
<gene>
    <name evidence="2" type="ordered locus">Cyan7425_4474</name>
</gene>
<evidence type="ECO:0008006" key="3">
    <source>
        <dbReference type="Google" id="ProtNLM"/>
    </source>
</evidence>
<dbReference type="HOGENOM" id="CLU_116764_0_0_3"/>
<keyword evidence="1" id="KW-0472">Membrane</keyword>
<evidence type="ECO:0000256" key="1">
    <source>
        <dbReference type="SAM" id="Phobius"/>
    </source>
</evidence>